<evidence type="ECO:0000313" key="2">
    <source>
        <dbReference type="EMBL" id="KAF9584749.1"/>
    </source>
</evidence>
<dbReference type="Proteomes" id="UP000780801">
    <property type="component" value="Unassembled WGS sequence"/>
</dbReference>
<sequence>MENNRHSRSSSADELNMPTLGSQQDSSQHQHHMQYQQQYRQQQRFLPQYRPQYQHQQYEHQSSPWSGFTSDPSNSNTFTGMGDPYYGHSVSEHSDSVPATPAVIRSSSMQHLQDASHSNASRPAYFAPRQRYSSYGDLHQLEEQRMLYELYEQRQHYYRTPGSSISQTDETPLYTAGSQRKTNKLEDTDTDLSDYRSAEREQFSRMHSPPDSFTNGSDQSHPATPTFKACTVRSVTGLDDSYPQAADMNSFTTMNRTSGSFDFPRRASSDPLQSYSAISAYLSKARASPSPSFPRQITLSTIPSNQIVPIVPGKLASKSGKVRIQLTFDRPFFNAGGEISGRLEIQCSSSNSVQLADVAIELLGYEDSEGYWQARKGRTFFPFRLNLQDTLPNSYDSKVGHVRYIASAIVGAKGNRTKEVLNHSREVFIYETWTTDDISLARQKSVKADTSKRLFMGGDGSLEMYAELTRTMVSSGGIVYVVVSILGIKVSLSRHLAVTCPHSNQNNQSITGIREQDAVKSYSEMVFKGEDYSFESDDPRTVVLPVYIPSGVYSLRNTKRLHAQIYVQVSLMVSMSKALTVELPVYVTHASSWSDPPPRIPRDFLFPMHNEEPVKKNKTGVFTKKKASNSFGSNNFAPGRSSDDNQSSSIYSGSQPISNSRRAAPRISDPTGIGSNNAYPYSRRSSQKEPDSPTSIINFSQAGSLFVVNPDSQGYISGPESGPTRRSVEYRPAHATTRSESDP</sequence>
<feature type="non-terminal residue" evidence="2">
    <location>
        <position position="1"/>
    </location>
</feature>
<feature type="compositionally biased region" description="Basic and acidic residues" evidence="1">
    <location>
        <begin position="726"/>
        <end position="743"/>
    </location>
</feature>
<name>A0A9P6G0D5_9FUNG</name>
<comment type="caution">
    <text evidence="2">The sequence shown here is derived from an EMBL/GenBank/DDBJ whole genome shotgun (WGS) entry which is preliminary data.</text>
</comment>
<feature type="compositionally biased region" description="Polar residues" evidence="1">
    <location>
        <begin position="65"/>
        <end position="75"/>
    </location>
</feature>
<evidence type="ECO:0008006" key="4">
    <source>
        <dbReference type="Google" id="ProtNLM"/>
    </source>
</evidence>
<feature type="compositionally biased region" description="Polar residues" evidence="1">
    <location>
        <begin position="211"/>
        <end position="223"/>
    </location>
</feature>
<gene>
    <name evidence="2" type="ORF">BGW38_005311</name>
</gene>
<evidence type="ECO:0000313" key="3">
    <source>
        <dbReference type="Proteomes" id="UP000780801"/>
    </source>
</evidence>
<feature type="compositionally biased region" description="Low complexity" evidence="1">
    <location>
        <begin position="638"/>
        <end position="660"/>
    </location>
</feature>
<dbReference type="OrthoDB" id="2443747at2759"/>
<feature type="region of interest" description="Disordered" evidence="1">
    <location>
        <begin position="709"/>
        <end position="743"/>
    </location>
</feature>
<feature type="compositionally biased region" description="Basic and acidic residues" evidence="1">
    <location>
        <begin position="183"/>
        <end position="204"/>
    </location>
</feature>
<dbReference type="AlphaFoldDB" id="A0A9P6G0D5"/>
<feature type="compositionally biased region" description="Polar residues" evidence="1">
    <location>
        <begin position="161"/>
        <end position="180"/>
    </location>
</feature>
<protein>
    <recommendedName>
        <fullName evidence="4">Arrestin C-terminal-like domain-containing protein</fullName>
    </recommendedName>
</protein>
<feature type="compositionally biased region" description="Low complexity" evidence="1">
    <location>
        <begin position="22"/>
        <end position="64"/>
    </location>
</feature>
<dbReference type="SUPFAM" id="SSF81296">
    <property type="entry name" value="E set domains"/>
    <property type="match status" value="2"/>
</dbReference>
<organism evidence="2 3">
    <name type="scientific">Lunasporangiospora selenospora</name>
    <dbReference type="NCBI Taxonomy" id="979761"/>
    <lineage>
        <taxon>Eukaryota</taxon>
        <taxon>Fungi</taxon>
        <taxon>Fungi incertae sedis</taxon>
        <taxon>Mucoromycota</taxon>
        <taxon>Mortierellomycotina</taxon>
        <taxon>Mortierellomycetes</taxon>
        <taxon>Mortierellales</taxon>
        <taxon>Mortierellaceae</taxon>
        <taxon>Lunasporangiospora</taxon>
    </lineage>
</organism>
<feature type="region of interest" description="Disordered" evidence="1">
    <location>
        <begin position="629"/>
        <end position="697"/>
    </location>
</feature>
<dbReference type="InterPro" id="IPR014756">
    <property type="entry name" value="Ig_E-set"/>
</dbReference>
<feature type="compositionally biased region" description="Polar residues" evidence="1">
    <location>
        <begin position="1"/>
        <end position="13"/>
    </location>
</feature>
<accession>A0A9P6G0D5</accession>
<proteinExistence type="predicted"/>
<feature type="region of interest" description="Disordered" evidence="1">
    <location>
        <begin position="1"/>
        <end position="75"/>
    </location>
</feature>
<feature type="region of interest" description="Disordered" evidence="1">
    <location>
        <begin position="159"/>
        <end position="225"/>
    </location>
</feature>
<dbReference type="EMBL" id="JAABOA010000337">
    <property type="protein sequence ID" value="KAF9584749.1"/>
    <property type="molecule type" value="Genomic_DNA"/>
</dbReference>
<reference evidence="2" key="1">
    <citation type="journal article" date="2020" name="Fungal Divers.">
        <title>Resolving the Mortierellaceae phylogeny through synthesis of multi-gene phylogenetics and phylogenomics.</title>
        <authorList>
            <person name="Vandepol N."/>
            <person name="Liber J."/>
            <person name="Desiro A."/>
            <person name="Na H."/>
            <person name="Kennedy M."/>
            <person name="Barry K."/>
            <person name="Grigoriev I.V."/>
            <person name="Miller A.N."/>
            <person name="O'Donnell K."/>
            <person name="Stajich J.E."/>
            <person name="Bonito G."/>
        </authorList>
    </citation>
    <scope>NUCLEOTIDE SEQUENCE</scope>
    <source>
        <strain evidence="2">KOD1015</strain>
    </source>
</reference>
<evidence type="ECO:0000256" key="1">
    <source>
        <dbReference type="SAM" id="MobiDB-lite"/>
    </source>
</evidence>
<keyword evidence="3" id="KW-1185">Reference proteome</keyword>